<feature type="active site" description="Proton acceptor" evidence="7">
    <location>
        <position position="430"/>
    </location>
</feature>
<dbReference type="Pfam" id="PF02727">
    <property type="entry name" value="Cu_amine_oxidN2"/>
    <property type="match status" value="1"/>
</dbReference>
<proteinExistence type="inferred from homology"/>
<evidence type="ECO:0000256" key="1">
    <source>
        <dbReference type="ARBA" id="ARBA00001935"/>
    </source>
</evidence>
<dbReference type="GO" id="GO:0008131">
    <property type="term" value="F:primary methylamine oxidase activity"/>
    <property type="evidence" value="ECO:0007669"/>
    <property type="project" value="InterPro"/>
</dbReference>
<feature type="domain" description="DUF1965" evidence="13">
    <location>
        <begin position="275"/>
        <end position="343"/>
    </location>
</feature>
<dbReference type="InterPro" id="IPR015800">
    <property type="entry name" value="Cu_amine_oxidase_N2"/>
</dbReference>
<dbReference type="PANTHER" id="PTHR10638:SF20">
    <property type="entry name" value="AMINE OXIDASE"/>
    <property type="match status" value="1"/>
</dbReference>
<comment type="cofactor">
    <cofactor evidence="1">
        <name>Cu cation</name>
        <dbReference type="ChEBI" id="CHEBI:23378"/>
    </cofactor>
</comment>
<feature type="active site" description="Schiff-base intermediate with substrate; via topaquinone" evidence="7">
    <location>
        <position position="513"/>
    </location>
</feature>
<dbReference type="InterPro" id="IPR015328">
    <property type="entry name" value="DUF1965"/>
</dbReference>
<protein>
    <recommendedName>
        <fullName evidence="9">Amine oxidase</fullName>
        <ecNumber evidence="9">1.4.3.-</ecNumber>
    </recommendedName>
</protein>
<dbReference type="OrthoDB" id="3341590at2759"/>
<evidence type="ECO:0000256" key="3">
    <source>
        <dbReference type="ARBA" id="ARBA00022723"/>
    </source>
</evidence>
<evidence type="ECO:0000256" key="4">
    <source>
        <dbReference type="ARBA" id="ARBA00022772"/>
    </source>
</evidence>
<dbReference type="Proteomes" id="UP000284842">
    <property type="component" value="Unassembled WGS sequence"/>
</dbReference>
<dbReference type="InterPro" id="IPR036460">
    <property type="entry name" value="Cu_amine_oxidase_C_sf"/>
</dbReference>
<comment type="PTM">
    <text evidence="8 9">Topaquinone (TPQ) is generated by copper-dependent autoxidation of a specific tyrosyl residue.</text>
</comment>
<dbReference type="GO" id="GO:0005886">
    <property type="term" value="C:plasma membrane"/>
    <property type="evidence" value="ECO:0007669"/>
    <property type="project" value="TreeGrafter"/>
</dbReference>
<keyword evidence="5 9" id="KW-0560">Oxidoreductase</keyword>
<keyword evidence="6 9" id="KW-0186">Copper</keyword>
<dbReference type="AlphaFoldDB" id="A0A409VHG7"/>
<feature type="region of interest" description="Disordered" evidence="10">
    <location>
        <begin position="323"/>
        <end position="347"/>
    </location>
</feature>
<dbReference type="InterPro" id="IPR016182">
    <property type="entry name" value="Cu_amine_oxidase_N-reg"/>
</dbReference>
<keyword evidence="15" id="KW-1185">Reference proteome</keyword>
<comment type="similarity">
    <text evidence="2 9">Belongs to the copper/topaquinone oxidase family.</text>
</comment>
<name>A0A409VHG7_9AGAR</name>
<evidence type="ECO:0000313" key="14">
    <source>
        <dbReference type="EMBL" id="PPQ65732.1"/>
    </source>
</evidence>
<evidence type="ECO:0000256" key="2">
    <source>
        <dbReference type="ARBA" id="ARBA00007983"/>
    </source>
</evidence>
<evidence type="ECO:0000256" key="6">
    <source>
        <dbReference type="ARBA" id="ARBA00023008"/>
    </source>
</evidence>
<reference evidence="14 15" key="1">
    <citation type="journal article" date="2018" name="Evol. Lett.">
        <title>Horizontal gene cluster transfer increased hallucinogenic mushroom diversity.</title>
        <authorList>
            <person name="Reynolds H.T."/>
            <person name="Vijayakumar V."/>
            <person name="Gluck-Thaler E."/>
            <person name="Korotkin H.B."/>
            <person name="Matheny P.B."/>
            <person name="Slot J.C."/>
        </authorList>
    </citation>
    <scope>NUCLEOTIDE SEQUENCE [LARGE SCALE GENOMIC DNA]</scope>
    <source>
        <strain evidence="14 15">2629</strain>
    </source>
</reference>
<evidence type="ECO:0000259" key="13">
    <source>
        <dbReference type="Pfam" id="PF09248"/>
    </source>
</evidence>
<dbReference type="Gene3D" id="3.10.450.40">
    <property type="match status" value="2"/>
</dbReference>
<dbReference type="EC" id="1.4.3.-" evidence="9"/>
<dbReference type="InterPro" id="IPR015798">
    <property type="entry name" value="Cu_amine_oxidase_C"/>
</dbReference>
<keyword evidence="3 9" id="KW-0479">Metal-binding</keyword>
<evidence type="ECO:0000256" key="10">
    <source>
        <dbReference type="SAM" id="MobiDB-lite"/>
    </source>
</evidence>
<dbReference type="PRINTS" id="PR00766">
    <property type="entry name" value="CUDAOXIDASE"/>
</dbReference>
<evidence type="ECO:0000256" key="8">
    <source>
        <dbReference type="PIRSR" id="PIRSR600269-51"/>
    </source>
</evidence>
<dbReference type="PANTHER" id="PTHR10638">
    <property type="entry name" value="COPPER AMINE OXIDASE"/>
    <property type="match status" value="1"/>
</dbReference>
<dbReference type="InterPro" id="IPR000269">
    <property type="entry name" value="Cu_amine_oxidase"/>
</dbReference>
<evidence type="ECO:0000313" key="15">
    <source>
        <dbReference type="Proteomes" id="UP000284842"/>
    </source>
</evidence>
<feature type="domain" description="Copper amine oxidase N2-terminal" evidence="12">
    <location>
        <begin position="123"/>
        <end position="182"/>
    </location>
</feature>
<evidence type="ECO:0000259" key="12">
    <source>
        <dbReference type="Pfam" id="PF02727"/>
    </source>
</evidence>
<accession>A0A409VHG7</accession>
<dbReference type="GO" id="GO:0048038">
    <property type="term" value="F:quinone binding"/>
    <property type="evidence" value="ECO:0007669"/>
    <property type="project" value="InterPro"/>
</dbReference>
<gene>
    <name evidence="14" type="ORF">CVT24_011765</name>
</gene>
<evidence type="ECO:0000259" key="11">
    <source>
        <dbReference type="Pfam" id="PF01179"/>
    </source>
</evidence>
<dbReference type="Pfam" id="PF01179">
    <property type="entry name" value="Cu_amine_oxid"/>
    <property type="match status" value="1"/>
</dbReference>
<dbReference type="Gene3D" id="2.70.98.20">
    <property type="entry name" value="Copper amine oxidase, catalytic domain"/>
    <property type="match status" value="2"/>
</dbReference>
<evidence type="ECO:0000256" key="5">
    <source>
        <dbReference type="ARBA" id="ARBA00023002"/>
    </source>
</evidence>
<comment type="cofactor">
    <cofactor evidence="9">
        <name>Cu cation</name>
        <dbReference type="ChEBI" id="CHEBI:23378"/>
    </cofactor>
    <text evidence="9">Contains 1 topaquinone per subunit.</text>
</comment>
<dbReference type="EMBL" id="NHTK01006059">
    <property type="protein sequence ID" value="PPQ65732.1"/>
    <property type="molecule type" value="Genomic_DNA"/>
</dbReference>
<sequence>MLGAYKSSTRDYHALERPPKRPRSWPNALVWLSLLLNACFLLEIIRRWNGWTVLNSQGQTTTLAPLRASLTDKKQATCGLLDTLGTSPLAHDNIWHYLSRQEMLSIKNWLEDPAQNLNLTRNSASSISDNKIFMIDLYNPTKESALHYLSGGPKPDRYARVTIHHGGMKDPVIRDYLVGPLPIGSDTTVRRLTEIYHRPDFPLNVRGVDDLSEMARFLMNKVMPIAHALEDLFSAVVKGGEDDTITPGLTGPFSYDGSFRRLWMTWRRNTAGSFIHPLNFYHYIDISGTDPSKWSILKIVYHDQVFSSNEEFLEAYNNGTLKRHQGQTRPLPDLSWSQRNRTGPLRDLDALPGPRSVSFSGRRFRVNKEQQHISWMGWDMYLGFDRDMGLKLWNIRFDRFGRIIYELSPQEAIAQYAGNDPAQASTAWLDRYFGMGGFVRSMIPHYDCPQDAVYLPATTFSTFGIVEVPRAICVFEQDTGRPLTRHYGFAPGEFGSSKTYVLTIRSTTTVGNYDYLDFDIAGQSNSLLRTSTHVEEVHYDWMDEDWGHTSVQQRINRDIISNEDDALLKYPPNFQGHYAIVNQEEKNAWGSSRGYAIHPGVNPIHNTVVGSKRLLNNANWARYNLAVSRRKDTEPSSSSMWNQHLSAAPPVDFHNFFDGENIEQQDLVAWINLGMHHLPQSEDSPMTKTNIATSSQRHLATNAARFGSEVKWDNNGVAQDFHCTPPTPDPFEYSLDRVYPLEDGELGAAGMLSIKRISESYLRMTMNEL</sequence>
<dbReference type="SUPFAM" id="SSF54416">
    <property type="entry name" value="Amine oxidase N-terminal region"/>
    <property type="match status" value="2"/>
</dbReference>
<dbReference type="InParanoid" id="A0A409VHG7"/>
<evidence type="ECO:0000256" key="7">
    <source>
        <dbReference type="PIRSR" id="PIRSR600269-50"/>
    </source>
</evidence>
<organism evidence="14 15">
    <name type="scientific">Panaeolus cyanescens</name>
    <dbReference type="NCBI Taxonomy" id="181874"/>
    <lineage>
        <taxon>Eukaryota</taxon>
        <taxon>Fungi</taxon>
        <taxon>Dikarya</taxon>
        <taxon>Basidiomycota</taxon>
        <taxon>Agaricomycotina</taxon>
        <taxon>Agaricomycetes</taxon>
        <taxon>Agaricomycetidae</taxon>
        <taxon>Agaricales</taxon>
        <taxon>Agaricineae</taxon>
        <taxon>Galeropsidaceae</taxon>
        <taxon>Panaeolus</taxon>
    </lineage>
</organism>
<dbReference type="Pfam" id="PF09248">
    <property type="entry name" value="DUF1965"/>
    <property type="match status" value="1"/>
</dbReference>
<comment type="caution">
    <text evidence="14">The sequence shown here is derived from an EMBL/GenBank/DDBJ whole genome shotgun (WGS) entry which is preliminary data.</text>
</comment>
<dbReference type="GO" id="GO:0009308">
    <property type="term" value="P:amine metabolic process"/>
    <property type="evidence" value="ECO:0007669"/>
    <property type="project" value="UniProtKB-UniRule"/>
</dbReference>
<keyword evidence="4 7" id="KW-0801">TPQ</keyword>
<dbReference type="STRING" id="181874.A0A409VHG7"/>
<evidence type="ECO:0000256" key="9">
    <source>
        <dbReference type="RuleBase" id="RU000672"/>
    </source>
</evidence>
<dbReference type="GO" id="GO:0005507">
    <property type="term" value="F:copper ion binding"/>
    <property type="evidence" value="ECO:0007669"/>
    <property type="project" value="InterPro"/>
</dbReference>
<dbReference type="SUPFAM" id="SSF49998">
    <property type="entry name" value="Amine oxidase catalytic domain"/>
    <property type="match status" value="1"/>
</dbReference>
<feature type="domain" description="Copper amine oxidase catalytic" evidence="11">
    <location>
        <begin position="355"/>
        <end position="516"/>
    </location>
</feature>
<feature type="modified residue" description="2',4',5'-topaquinone" evidence="8">
    <location>
        <position position="513"/>
    </location>
</feature>